<dbReference type="InterPro" id="IPR046342">
    <property type="entry name" value="CBS_dom_sf"/>
</dbReference>
<dbReference type="Gene3D" id="3.10.580.10">
    <property type="entry name" value="CBS-domain"/>
    <property type="match status" value="1"/>
</dbReference>
<gene>
    <name evidence="1" type="ORF">DFH08DRAFT_816036</name>
</gene>
<keyword evidence="2" id="KW-1185">Reference proteome</keyword>
<evidence type="ECO:0000313" key="1">
    <source>
        <dbReference type="EMBL" id="KAJ7327864.1"/>
    </source>
</evidence>
<organism evidence="1 2">
    <name type="scientific">Mycena albidolilacea</name>
    <dbReference type="NCBI Taxonomy" id="1033008"/>
    <lineage>
        <taxon>Eukaryota</taxon>
        <taxon>Fungi</taxon>
        <taxon>Dikarya</taxon>
        <taxon>Basidiomycota</taxon>
        <taxon>Agaricomycotina</taxon>
        <taxon>Agaricomycetes</taxon>
        <taxon>Agaricomycetidae</taxon>
        <taxon>Agaricales</taxon>
        <taxon>Marasmiineae</taxon>
        <taxon>Mycenaceae</taxon>
        <taxon>Mycena</taxon>
    </lineage>
</organism>
<dbReference type="EMBL" id="JARIHO010000040">
    <property type="protein sequence ID" value="KAJ7327864.1"/>
    <property type="molecule type" value="Genomic_DNA"/>
</dbReference>
<evidence type="ECO:0008006" key="3">
    <source>
        <dbReference type="Google" id="ProtNLM"/>
    </source>
</evidence>
<name>A0AAD7EIW8_9AGAR</name>
<reference evidence="1" key="1">
    <citation type="submission" date="2023-03" db="EMBL/GenBank/DDBJ databases">
        <title>Massive genome expansion in bonnet fungi (Mycena s.s.) driven by repeated elements and novel gene families across ecological guilds.</title>
        <authorList>
            <consortium name="Lawrence Berkeley National Laboratory"/>
            <person name="Harder C.B."/>
            <person name="Miyauchi S."/>
            <person name="Viragh M."/>
            <person name="Kuo A."/>
            <person name="Thoen E."/>
            <person name="Andreopoulos B."/>
            <person name="Lu D."/>
            <person name="Skrede I."/>
            <person name="Drula E."/>
            <person name="Henrissat B."/>
            <person name="Morin E."/>
            <person name="Kohler A."/>
            <person name="Barry K."/>
            <person name="LaButti K."/>
            <person name="Morin E."/>
            <person name="Salamov A."/>
            <person name="Lipzen A."/>
            <person name="Mereny Z."/>
            <person name="Hegedus B."/>
            <person name="Baldrian P."/>
            <person name="Stursova M."/>
            <person name="Weitz H."/>
            <person name="Taylor A."/>
            <person name="Grigoriev I.V."/>
            <person name="Nagy L.G."/>
            <person name="Martin F."/>
            <person name="Kauserud H."/>
        </authorList>
    </citation>
    <scope>NUCLEOTIDE SEQUENCE</scope>
    <source>
        <strain evidence="1">CBHHK002</strain>
    </source>
</reference>
<sequence length="135" mass="14878">MPQRHLESRCVGVCPWCHMPGKPAGTIGVLTLEDIIEEILSEEIVDETDCYKDNVTKQQAKRMTTAAVMWGIVEQQRGVSLYSGRPTPSTPRSLSPIRDNSELMPLVRGDSHFAPIRSQISVQIGRGRGGYGTPT</sequence>
<proteinExistence type="predicted"/>
<accession>A0AAD7EIW8</accession>
<protein>
    <recommendedName>
        <fullName evidence="3">CBS domain-containing protein</fullName>
    </recommendedName>
</protein>
<comment type="caution">
    <text evidence="1">The sequence shown here is derived from an EMBL/GenBank/DDBJ whole genome shotgun (WGS) entry which is preliminary data.</text>
</comment>
<dbReference type="Proteomes" id="UP001218218">
    <property type="component" value="Unassembled WGS sequence"/>
</dbReference>
<dbReference type="AlphaFoldDB" id="A0AAD7EIW8"/>
<evidence type="ECO:0000313" key="2">
    <source>
        <dbReference type="Proteomes" id="UP001218218"/>
    </source>
</evidence>